<dbReference type="EMBL" id="JBCGDO010000036">
    <property type="protein sequence ID" value="MEM0543955.1"/>
    <property type="molecule type" value="Genomic_DNA"/>
</dbReference>
<dbReference type="Pfam" id="PF02469">
    <property type="entry name" value="Fasciclin"/>
    <property type="match status" value="2"/>
</dbReference>
<evidence type="ECO:0000256" key="1">
    <source>
        <dbReference type="SAM" id="SignalP"/>
    </source>
</evidence>
<dbReference type="InterPro" id="IPR050904">
    <property type="entry name" value="Adhesion/Biosynth-related"/>
</dbReference>
<evidence type="ECO:0000313" key="4">
    <source>
        <dbReference type="Proteomes" id="UP001460072"/>
    </source>
</evidence>
<dbReference type="InterPro" id="IPR036378">
    <property type="entry name" value="FAS1_dom_sf"/>
</dbReference>
<dbReference type="PANTHER" id="PTHR10900">
    <property type="entry name" value="PERIOSTIN-RELATED"/>
    <property type="match status" value="1"/>
</dbReference>
<feature type="signal peptide" evidence="1">
    <location>
        <begin position="1"/>
        <end position="22"/>
    </location>
</feature>
<gene>
    <name evidence="3" type="ORF">WFZ85_15215</name>
</gene>
<feature type="domain" description="FAS1" evidence="2">
    <location>
        <begin position="28"/>
        <end position="181"/>
    </location>
</feature>
<feature type="chain" id="PRO_5045570101" evidence="1">
    <location>
        <begin position="23"/>
        <end position="332"/>
    </location>
</feature>
<dbReference type="PROSITE" id="PS50213">
    <property type="entry name" value="FAS1"/>
    <property type="match status" value="2"/>
</dbReference>
<dbReference type="PROSITE" id="PS51257">
    <property type="entry name" value="PROKAR_LIPOPROTEIN"/>
    <property type="match status" value="1"/>
</dbReference>
<evidence type="ECO:0000313" key="3">
    <source>
        <dbReference type="EMBL" id="MEM0543955.1"/>
    </source>
</evidence>
<name>A0ABU9N8L8_9FLAO</name>
<dbReference type="PANTHER" id="PTHR10900:SF77">
    <property type="entry name" value="FI19380P1"/>
    <property type="match status" value="1"/>
</dbReference>
<evidence type="ECO:0000259" key="2">
    <source>
        <dbReference type="PROSITE" id="PS50213"/>
    </source>
</evidence>
<organism evidence="3 4">
    <name type="scientific">Flavobacterium aureirubrum</name>
    <dbReference type="NCBI Taxonomy" id="3133147"/>
    <lineage>
        <taxon>Bacteria</taxon>
        <taxon>Pseudomonadati</taxon>
        <taxon>Bacteroidota</taxon>
        <taxon>Flavobacteriia</taxon>
        <taxon>Flavobacteriales</taxon>
        <taxon>Flavobacteriaceae</taxon>
        <taxon>Flavobacterium</taxon>
    </lineage>
</organism>
<dbReference type="Proteomes" id="UP001460072">
    <property type="component" value="Unassembled WGS sequence"/>
</dbReference>
<keyword evidence="1" id="KW-0732">Signal</keyword>
<dbReference type="RefSeq" id="WP_342697122.1">
    <property type="nucleotide sequence ID" value="NZ_JBCGDO010000036.1"/>
</dbReference>
<dbReference type="SMART" id="SM00554">
    <property type="entry name" value="FAS1"/>
    <property type="match status" value="2"/>
</dbReference>
<proteinExistence type="predicted"/>
<dbReference type="InterPro" id="IPR000782">
    <property type="entry name" value="FAS1_domain"/>
</dbReference>
<keyword evidence="4" id="KW-1185">Reference proteome</keyword>
<dbReference type="SUPFAM" id="SSF82153">
    <property type="entry name" value="FAS1 domain"/>
    <property type="match status" value="2"/>
</dbReference>
<reference evidence="3 4" key="1">
    <citation type="submission" date="2024-03" db="EMBL/GenBank/DDBJ databases">
        <title>Two novel species of the genus Flavobacterium exhibiting potentially degradation of complex polysaccharides.</title>
        <authorList>
            <person name="Lian X."/>
        </authorList>
    </citation>
    <scope>NUCLEOTIDE SEQUENCE [LARGE SCALE GENOMIC DNA]</scope>
    <source>
        <strain evidence="4">j3</strain>
    </source>
</reference>
<comment type="caution">
    <text evidence="3">The sequence shown here is derived from an EMBL/GenBank/DDBJ whole genome shotgun (WGS) entry which is preliminary data.</text>
</comment>
<accession>A0ABU9N8L8</accession>
<dbReference type="Gene3D" id="2.30.180.10">
    <property type="entry name" value="FAS1 domain"/>
    <property type="match status" value="2"/>
</dbReference>
<sequence length="332" mass="34625">MKNLFKKITLLAVCITVFSCSDDDTTPQQTITDIAVSNPDFSILVQALTRAELAGVLDGSGQYTVFAPTNDAFNTFFALLGPNVNVTNVDLPTLKSILLNHVIEGEIKSANIPASSYQSTLSPFSSAAGAPTISMFIQKAGSTVTINGGPGVEGNLRKGVIVAAADIDASNGVIHVVNRVIQIPNIVDHAISNPNFTSLVAALTRAGNTTNFAGILSGTTSSPFTVFAPTNTAFSAALTELSFANLAAIPEPALDKILKYHVIAGANVRASALPTNPVDQITFLGQTFKIGTSGGAKITDFNLRVSNIIATDVQCSNGVIHVLDKVLVPNLN</sequence>
<feature type="domain" description="FAS1" evidence="2">
    <location>
        <begin position="183"/>
        <end position="327"/>
    </location>
</feature>
<protein>
    <submittedName>
        <fullName evidence="3">Fasciclin domain-containing protein</fullName>
    </submittedName>
</protein>